<dbReference type="EMBL" id="VCLA01000162">
    <property type="protein sequence ID" value="MQT03068.1"/>
    <property type="molecule type" value="Genomic_DNA"/>
</dbReference>
<protein>
    <submittedName>
        <fullName evidence="1">Uncharacterized protein</fullName>
    </submittedName>
</protein>
<dbReference type="RefSeq" id="WP_153524640.1">
    <property type="nucleotide sequence ID" value="NZ_JBEPDZ010000072.1"/>
</dbReference>
<proteinExistence type="predicted"/>
<dbReference type="OrthoDB" id="5191485at2"/>
<comment type="caution">
    <text evidence="1">The sequence shown here is derived from an EMBL/GenBank/DDBJ whole genome shotgun (WGS) entry which is preliminary data.</text>
</comment>
<sequence>MSNTLLYPDGWLVLGLPWPEQTRDGWGECALAVAPRTMPRSLVSKEAGTVLDLAGGLARDLVDGPGKAVFFSDVTLWLDKQGKDWGDLGIDYEAVIDELVGAPVPQLYMTLMQKAHAILCDASREGLRLHYTSGEVEHVTPQVRADVHAAITASLERDWPAYIQDLIDRGAIQTR</sequence>
<accession>A0A646KLY0</accession>
<evidence type="ECO:0000313" key="1">
    <source>
        <dbReference type="EMBL" id="MQT03068.1"/>
    </source>
</evidence>
<evidence type="ECO:0000313" key="2">
    <source>
        <dbReference type="Proteomes" id="UP000419138"/>
    </source>
</evidence>
<gene>
    <name evidence="1" type="ORF">FF041_23640</name>
</gene>
<organism evidence="1 2">
    <name type="scientific">Streptomyces jumonjinensis</name>
    <dbReference type="NCBI Taxonomy" id="1945"/>
    <lineage>
        <taxon>Bacteria</taxon>
        <taxon>Bacillati</taxon>
        <taxon>Actinomycetota</taxon>
        <taxon>Actinomycetes</taxon>
        <taxon>Kitasatosporales</taxon>
        <taxon>Streptomycetaceae</taxon>
        <taxon>Streptomyces</taxon>
    </lineage>
</organism>
<dbReference type="AlphaFoldDB" id="A0A646KLY0"/>
<keyword evidence="2" id="KW-1185">Reference proteome</keyword>
<name>A0A646KLY0_STRJU</name>
<dbReference type="Proteomes" id="UP000419138">
    <property type="component" value="Unassembled WGS sequence"/>
</dbReference>
<reference evidence="1 2" key="1">
    <citation type="submission" date="2019-05" db="EMBL/GenBank/DDBJ databases">
        <title>Comparative genomics and metabolomics analyses of clavulanic acid producing Streptomyces species provides insight into specialized metabolism and evolution of beta-lactam biosynthetic gene clusters.</title>
        <authorList>
            <person name="Moore M.A."/>
            <person name="Cruz-Morales P."/>
            <person name="Barona Gomez F."/>
            <person name="Kapil T."/>
        </authorList>
    </citation>
    <scope>NUCLEOTIDE SEQUENCE [LARGE SCALE GENOMIC DNA]</scope>
    <source>
        <strain evidence="1 2">NRRL 5741</strain>
    </source>
</reference>